<feature type="transmembrane region" description="Helical" evidence="1">
    <location>
        <begin position="189"/>
        <end position="210"/>
    </location>
</feature>
<keyword evidence="3" id="KW-0378">Hydrolase</keyword>
<feature type="transmembrane region" description="Helical" evidence="1">
    <location>
        <begin position="66"/>
        <end position="85"/>
    </location>
</feature>
<dbReference type="GO" id="GO:0050380">
    <property type="term" value="F:undecaprenyl-diphosphatase activity"/>
    <property type="evidence" value="ECO:0007669"/>
    <property type="project" value="UniProtKB-EC"/>
</dbReference>
<dbReference type="InterPro" id="IPR000326">
    <property type="entry name" value="PAP2/HPO"/>
</dbReference>
<keyword evidence="1" id="KW-0812">Transmembrane</keyword>
<dbReference type="SMART" id="SM00014">
    <property type="entry name" value="acidPPc"/>
    <property type="match status" value="1"/>
</dbReference>
<name>A0ABS2Q4D8_9BACL</name>
<feature type="transmembrane region" description="Helical" evidence="1">
    <location>
        <begin position="12"/>
        <end position="34"/>
    </location>
</feature>
<feature type="transmembrane region" description="Helical" evidence="1">
    <location>
        <begin position="129"/>
        <end position="151"/>
    </location>
</feature>
<evidence type="ECO:0000313" key="3">
    <source>
        <dbReference type="EMBL" id="MBM7656654.1"/>
    </source>
</evidence>
<evidence type="ECO:0000256" key="1">
    <source>
        <dbReference type="SAM" id="Phobius"/>
    </source>
</evidence>
<dbReference type="SUPFAM" id="SSF48317">
    <property type="entry name" value="Acid phosphatase/Vanadium-dependent haloperoxidase"/>
    <property type="match status" value="1"/>
</dbReference>
<evidence type="ECO:0000313" key="4">
    <source>
        <dbReference type="Proteomes" id="UP000823201"/>
    </source>
</evidence>
<dbReference type="InterPro" id="IPR036938">
    <property type="entry name" value="PAP2/HPO_sf"/>
</dbReference>
<protein>
    <submittedName>
        <fullName evidence="3">Undecaprenyl-diphosphatase</fullName>
        <ecNumber evidence="3">3.6.1.27</ecNumber>
    </submittedName>
</protein>
<feature type="transmembrane region" description="Helical" evidence="1">
    <location>
        <begin position="158"/>
        <end position="177"/>
    </location>
</feature>
<dbReference type="Proteomes" id="UP000823201">
    <property type="component" value="Unassembled WGS sequence"/>
</dbReference>
<feature type="domain" description="Phosphatidic acid phosphatase type 2/haloperoxidase" evidence="2">
    <location>
        <begin position="91"/>
        <end position="204"/>
    </location>
</feature>
<dbReference type="EC" id="3.6.1.27" evidence="3"/>
<proteinExistence type="predicted"/>
<reference evidence="3 4" key="1">
    <citation type="submission" date="2021-01" db="EMBL/GenBank/DDBJ databases">
        <title>Genomic Encyclopedia of Type Strains, Phase IV (KMG-IV): sequencing the most valuable type-strain genomes for metagenomic binning, comparative biology and taxonomic classification.</title>
        <authorList>
            <person name="Goeker M."/>
        </authorList>
    </citation>
    <scope>NUCLEOTIDE SEQUENCE [LARGE SCALE GENOMIC DNA]</scope>
    <source>
        <strain evidence="3 4">DSM 100968</strain>
    </source>
</reference>
<evidence type="ECO:0000259" key="2">
    <source>
        <dbReference type="SMART" id="SM00014"/>
    </source>
</evidence>
<organism evidence="3 4">
    <name type="scientific">Sporolactobacillus spathodeae</name>
    <dbReference type="NCBI Taxonomy" id="1465502"/>
    <lineage>
        <taxon>Bacteria</taxon>
        <taxon>Bacillati</taxon>
        <taxon>Bacillota</taxon>
        <taxon>Bacilli</taxon>
        <taxon>Bacillales</taxon>
        <taxon>Sporolactobacillaceae</taxon>
        <taxon>Sporolactobacillus</taxon>
    </lineage>
</organism>
<sequence length="211" mass="24118">MNQKRNTPQPILTSLWFILSGLLVYLVLEIVIHWPSVNRFDRGFLVSLDPLRVGWMIPLMRHVTQFGSANFLLPLIFAISLFFLIKKRFIAALVLPLMFFLESWLNDFLKNQVMRDRPDLTHLVHATGYSFPSGHAMNAATTFGLIILLLLPHLHKKWMKRLCLATGILTILLIGFSRPFLRVHFLTDILAGYAVSAVLIGFSMIVLYLAD</sequence>
<dbReference type="PANTHER" id="PTHR14969">
    <property type="entry name" value="SPHINGOSINE-1-PHOSPHATE PHOSPHOHYDROLASE"/>
    <property type="match status" value="1"/>
</dbReference>
<accession>A0ABS2Q4D8</accession>
<dbReference type="CDD" id="cd03392">
    <property type="entry name" value="PAP2_like_2"/>
    <property type="match status" value="1"/>
</dbReference>
<dbReference type="Gene3D" id="1.20.144.10">
    <property type="entry name" value="Phosphatidic acid phosphatase type 2/haloperoxidase"/>
    <property type="match status" value="2"/>
</dbReference>
<gene>
    <name evidence="3" type="ORF">JOC27_000090</name>
</gene>
<feature type="transmembrane region" description="Helical" evidence="1">
    <location>
        <begin position="90"/>
        <end position="109"/>
    </location>
</feature>
<keyword evidence="1" id="KW-0472">Membrane</keyword>
<dbReference type="EMBL" id="JAFBEV010000001">
    <property type="protein sequence ID" value="MBM7656654.1"/>
    <property type="molecule type" value="Genomic_DNA"/>
</dbReference>
<dbReference type="RefSeq" id="WP_205005017.1">
    <property type="nucleotide sequence ID" value="NZ_CBCRXA010000001.1"/>
</dbReference>
<dbReference type="PANTHER" id="PTHR14969:SF13">
    <property type="entry name" value="AT30094P"/>
    <property type="match status" value="1"/>
</dbReference>
<keyword evidence="4" id="KW-1185">Reference proteome</keyword>
<dbReference type="Pfam" id="PF01569">
    <property type="entry name" value="PAP2"/>
    <property type="match status" value="1"/>
</dbReference>
<comment type="caution">
    <text evidence="3">The sequence shown here is derived from an EMBL/GenBank/DDBJ whole genome shotgun (WGS) entry which is preliminary data.</text>
</comment>
<keyword evidence="1" id="KW-1133">Transmembrane helix</keyword>